<accession>A0A1H1R102</accession>
<dbReference type="FunFam" id="3.40.640.10:FF:000011">
    <property type="entry name" value="Ornithine aminotransferase"/>
    <property type="match status" value="1"/>
</dbReference>
<dbReference type="PANTHER" id="PTHR11986:SF18">
    <property type="entry name" value="ORNITHINE AMINOTRANSFERASE, MITOCHONDRIAL"/>
    <property type="match status" value="1"/>
</dbReference>
<evidence type="ECO:0000256" key="3">
    <source>
        <dbReference type="ARBA" id="ARBA00012924"/>
    </source>
</evidence>
<organism evidence="11 12">
    <name type="scientific">Microlunatus soli</name>
    <dbReference type="NCBI Taxonomy" id="630515"/>
    <lineage>
        <taxon>Bacteria</taxon>
        <taxon>Bacillati</taxon>
        <taxon>Actinomycetota</taxon>
        <taxon>Actinomycetes</taxon>
        <taxon>Propionibacteriales</taxon>
        <taxon>Propionibacteriaceae</taxon>
        <taxon>Microlunatus</taxon>
    </lineage>
</organism>
<keyword evidence="4" id="KW-0032">Aminotransferase</keyword>
<dbReference type="InterPro" id="IPR015421">
    <property type="entry name" value="PyrdxlP-dep_Trfase_major"/>
</dbReference>
<evidence type="ECO:0000313" key="11">
    <source>
        <dbReference type="EMBL" id="SDS28649.1"/>
    </source>
</evidence>
<dbReference type="GO" id="GO:0042802">
    <property type="term" value="F:identical protein binding"/>
    <property type="evidence" value="ECO:0007669"/>
    <property type="project" value="TreeGrafter"/>
</dbReference>
<dbReference type="InterPro" id="IPR050103">
    <property type="entry name" value="Class-III_PLP-dep_AT"/>
</dbReference>
<dbReference type="GO" id="GO:0004587">
    <property type="term" value="F:ornithine aminotransferase activity"/>
    <property type="evidence" value="ECO:0007669"/>
    <property type="project" value="UniProtKB-EC"/>
</dbReference>
<dbReference type="UniPathway" id="UPA00098">
    <property type="reaction ID" value="UER00358"/>
</dbReference>
<dbReference type="EC" id="2.6.1.13" evidence="3"/>
<evidence type="ECO:0000256" key="8">
    <source>
        <dbReference type="ARBA" id="ARBA00030587"/>
    </source>
</evidence>
<evidence type="ECO:0000256" key="7">
    <source>
        <dbReference type="ARBA" id="ARBA00022898"/>
    </source>
</evidence>
<dbReference type="SUPFAM" id="SSF53383">
    <property type="entry name" value="PLP-dependent transferases"/>
    <property type="match status" value="1"/>
</dbReference>
<dbReference type="PIRSF" id="PIRSF000521">
    <property type="entry name" value="Transaminase_4ab_Lys_Orn"/>
    <property type="match status" value="1"/>
</dbReference>
<evidence type="ECO:0000256" key="9">
    <source>
        <dbReference type="RuleBase" id="RU003560"/>
    </source>
</evidence>
<evidence type="ECO:0000256" key="6">
    <source>
        <dbReference type="ARBA" id="ARBA00022679"/>
    </source>
</evidence>
<keyword evidence="5" id="KW-0028">Amino-acid biosynthesis</keyword>
<dbReference type="Proteomes" id="UP000199103">
    <property type="component" value="Chromosome I"/>
</dbReference>
<feature type="compositionally biased region" description="Polar residues" evidence="10">
    <location>
        <begin position="1"/>
        <end position="15"/>
    </location>
</feature>
<evidence type="ECO:0000256" key="2">
    <source>
        <dbReference type="ARBA" id="ARBA00004998"/>
    </source>
</evidence>
<comment type="cofactor">
    <cofactor evidence="1">
        <name>pyridoxal 5'-phosphate</name>
        <dbReference type="ChEBI" id="CHEBI:597326"/>
    </cofactor>
</comment>
<dbReference type="Pfam" id="PF00202">
    <property type="entry name" value="Aminotran_3"/>
    <property type="match status" value="1"/>
</dbReference>
<keyword evidence="12" id="KW-1185">Reference proteome</keyword>
<keyword evidence="7 9" id="KW-0663">Pyridoxal phosphate</keyword>
<dbReference type="RefSeq" id="WP_231920220.1">
    <property type="nucleotide sequence ID" value="NZ_LT629772.1"/>
</dbReference>
<proteinExistence type="inferred from homology"/>
<dbReference type="InterPro" id="IPR005814">
    <property type="entry name" value="Aminotrans_3"/>
</dbReference>
<keyword evidence="6" id="KW-0808">Transferase</keyword>
<sequence>MTTTTKGESMITTPEQGEIGSEKPRPDADRLSLELIDQHVAHNYHPLPVVAAAATGAWVTDLRGRRYLDLLSAYSAMNFGHANQRLLMAARRQLDELTLVSRAFNHDQLGPFAAELCSLVGKEMMIPMNTGAEAVETAIKISRKWAYDVKGVPDGAAEIIVAAGNFHGRTTTIVGFSDDPIARDGFGPFTPGFVTVPYGDADALAAAITDNTAAVLIEPIQGEAGVIIPPDGYLSRVRQLCSDHRVLFVADEIQSGLGRTGRTLAVDHVGVSPDLIILGKALGGGIVPVSAVVGNTEILGVLGPGQHGSTFGGNPLACAIGREVVAILAEGEVQRRAERVGEVLADELKPLLGNGLRAVRTIGLWAGIDIEPELGSGRDVCERLADRGILAKDTHGSTIRFSPPLVIAEEDLRWAVGQLAAVLADRAAGRSAEEPT</sequence>
<reference evidence="11 12" key="1">
    <citation type="submission" date="2016-10" db="EMBL/GenBank/DDBJ databases">
        <authorList>
            <person name="de Groot N.N."/>
        </authorList>
    </citation>
    <scope>NUCLEOTIDE SEQUENCE [LARGE SCALE GENOMIC DNA]</scope>
    <source>
        <strain evidence="11 12">DSM 21800</strain>
    </source>
</reference>
<dbReference type="PROSITE" id="PS00600">
    <property type="entry name" value="AA_TRANSFER_CLASS_3"/>
    <property type="match status" value="1"/>
</dbReference>
<dbReference type="InterPro" id="IPR015424">
    <property type="entry name" value="PyrdxlP-dep_Trfase"/>
</dbReference>
<dbReference type="NCBIfam" id="TIGR01885">
    <property type="entry name" value="Orn_aminotrans"/>
    <property type="match status" value="1"/>
</dbReference>
<dbReference type="Gene3D" id="3.40.640.10">
    <property type="entry name" value="Type I PLP-dependent aspartate aminotransferase-like (Major domain)"/>
    <property type="match status" value="1"/>
</dbReference>
<evidence type="ECO:0000256" key="1">
    <source>
        <dbReference type="ARBA" id="ARBA00001933"/>
    </source>
</evidence>
<evidence type="ECO:0000256" key="5">
    <source>
        <dbReference type="ARBA" id="ARBA00022650"/>
    </source>
</evidence>
<feature type="region of interest" description="Disordered" evidence="10">
    <location>
        <begin position="1"/>
        <end position="27"/>
    </location>
</feature>
<protein>
    <recommendedName>
        <fullName evidence="3">ornithine aminotransferase</fullName>
        <ecNumber evidence="3">2.6.1.13</ecNumber>
    </recommendedName>
    <alternativeName>
        <fullName evidence="8">Ornithine--oxo-acid aminotransferase</fullName>
    </alternativeName>
</protein>
<keyword evidence="5" id="KW-0641">Proline biosynthesis</keyword>
<dbReference type="Gene3D" id="3.90.1150.10">
    <property type="entry name" value="Aspartate Aminotransferase, domain 1"/>
    <property type="match status" value="1"/>
</dbReference>
<dbReference type="CDD" id="cd00610">
    <property type="entry name" value="OAT_like"/>
    <property type="match status" value="1"/>
</dbReference>
<evidence type="ECO:0000256" key="10">
    <source>
        <dbReference type="SAM" id="MobiDB-lite"/>
    </source>
</evidence>
<dbReference type="GO" id="GO:0030170">
    <property type="term" value="F:pyridoxal phosphate binding"/>
    <property type="evidence" value="ECO:0007669"/>
    <property type="project" value="InterPro"/>
</dbReference>
<comment type="similarity">
    <text evidence="9">Belongs to the class-III pyridoxal-phosphate-dependent aminotransferase family.</text>
</comment>
<dbReference type="AlphaFoldDB" id="A0A1H1R102"/>
<dbReference type="PANTHER" id="PTHR11986">
    <property type="entry name" value="AMINOTRANSFERASE CLASS III"/>
    <property type="match status" value="1"/>
</dbReference>
<dbReference type="EMBL" id="LT629772">
    <property type="protein sequence ID" value="SDS28649.1"/>
    <property type="molecule type" value="Genomic_DNA"/>
</dbReference>
<evidence type="ECO:0000313" key="12">
    <source>
        <dbReference type="Proteomes" id="UP000199103"/>
    </source>
</evidence>
<comment type="pathway">
    <text evidence="2">Amino-acid biosynthesis; L-proline biosynthesis; L-glutamate 5-semialdehyde from L-ornithine: step 1/1.</text>
</comment>
<gene>
    <name evidence="11" type="ORF">SAMN04489812_1443</name>
</gene>
<dbReference type="InterPro" id="IPR049704">
    <property type="entry name" value="Aminotrans_3_PPA_site"/>
</dbReference>
<dbReference type="GO" id="GO:0055129">
    <property type="term" value="P:L-proline biosynthetic process"/>
    <property type="evidence" value="ECO:0007669"/>
    <property type="project" value="UniProtKB-UniPathway"/>
</dbReference>
<evidence type="ECO:0000256" key="4">
    <source>
        <dbReference type="ARBA" id="ARBA00022576"/>
    </source>
</evidence>
<dbReference type="STRING" id="630515.SAMN04489812_1443"/>
<dbReference type="InterPro" id="IPR010164">
    <property type="entry name" value="Orn_aminotrans"/>
</dbReference>
<name>A0A1H1R102_9ACTN</name>
<dbReference type="InterPro" id="IPR015422">
    <property type="entry name" value="PyrdxlP-dep_Trfase_small"/>
</dbReference>